<dbReference type="PANTHER" id="PTHR24148:SF64">
    <property type="entry name" value="HETEROKARYON INCOMPATIBILITY DOMAIN-CONTAINING PROTEIN"/>
    <property type="match status" value="1"/>
</dbReference>
<dbReference type="InterPro" id="IPR052895">
    <property type="entry name" value="HetReg/Transcr_Mod"/>
</dbReference>
<dbReference type="Proteomes" id="UP001444661">
    <property type="component" value="Unassembled WGS sequence"/>
</dbReference>
<evidence type="ECO:0000259" key="1">
    <source>
        <dbReference type="Pfam" id="PF06985"/>
    </source>
</evidence>
<dbReference type="Pfam" id="PF06985">
    <property type="entry name" value="HET"/>
    <property type="match status" value="1"/>
</dbReference>
<evidence type="ECO:0000313" key="3">
    <source>
        <dbReference type="Proteomes" id="UP001444661"/>
    </source>
</evidence>
<organism evidence="2 3">
    <name type="scientific">Apiospora rasikravindrae</name>
    <dbReference type="NCBI Taxonomy" id="990691"/>
    <lineage>
        <taxon>Eukaryota</taxon>
        <taxon>Fungi</taxon>
        <taxon>Dikarya</taxon>
        <taxon>Ascomycota</taxon>
        <taxon>Pezizomycotina</taxon>
        <taxon>Sordariomycetes</taxon>
        <taxon>Xylariomycetidae</taxon>
        <taxon>Amphisphaeriales</taxon>
        <taxon>Apiosporaceae</taxon>
        <taxon>Apiospora</taxon>
    </lineage>
</organism>
<dbReference type="InterPro" id="IPR010730">
    <property type="entry name" value="HET"/>
</dbReference>
<comment type="caution">
    <text evidence="2">The sequence shown here is derived from an EMBL/GenBank/DDBJ whole genome shotgun (WGS) entry which is preliminary data.</text>
</comment>
<feature type="domain" description="Heterokaryon incompatibility" evidence="1">
    <location>
        <begin position="213"/>
        <end position="358"/>
    </location>
</feature>
<accession>A0ABR1TXC3</accession>
<protein>
    <submittedName>
        <fullName evidence="2">Heterokaryon incompatibility protein-domain-containing protein</fullName>
    </submittedName>
</protein>
<evidence type="ECO:0000313" key="2">
    <source>
        <dbReference type="EMBL" id="KAK8051294.1"/>
    </source>
</evidence>
<dbReference type="PANTHER" id="PTHR24148">
    <property type="entry name" value="ANKYRIN REPEAT DOMAIN-CONTAINING PROTEIN 39 HOMOLOG-RELATED"/>
    <property type="match status" value="1"/>
</dbReference>
<gene>
    <name evidence="2" type="ORF">PG993_002679</name>
</gene>
<sequence>MPIGSLYKPIAADEFRVVHVLPADETDDEVRCLLETRSPRLKTHYEALSYQWGDATVTRPIQIARLPSPTRQRQQETGAATITPFPPLRLQLRCFFSRVTERLVPQPLRQAVARRHDVLLSSLRVLAWAACTAALWHLASLLLTDPSDAPARVRVYWIFVCIINGYGMVEYPGKALRLVAEVWRTKPWLLAYKFRVGDDGDDEPRAGPETPASQKGVRTLWIDALCINQQDEEEKRVQIRRMGWVYANASPVVVWLGDCHGIGYGDNNRDDSTCCKTAALAAGGGGEGGGGEGDQELSCRRELQIRAAFKFIKYQSGSRHLYLMPFVRNRDAWFQEARPGLMEITKRGWWERLWVLQEVALATGHVQIQCGSSTCNFEQFMEAHIRITEGYCKGQNGEDRVLKEAFGLSGRLIRAIKDFRYSYSQDRQGPSGKLFVDSLTSGVLKITRDTSRQSAYFHEQPFEHRLQRILLRTAGRFQCRDDRDRLYAILGIAGGVKVGKTTRLANFMDFISSHATKYAIRESLEAVLKKLAPSSSAGWLTTACTALVLAYSIWCKFYYSDAKHWTLNRPDYVVTEYEDVMGAIADVPKRQGSAELFTALARFLANATKSLAFLDAVSFGDGAGSLDGMPSWVPNWAREVDSAVYEHLIRMRGDDAQDLFHFIDGGKALQLVGHPVGRVEAIKSLNHAMLQSSPLSFAPDIYAALPQAMKDVVISALTCAFTITSEHSTDQHGVKKLVSLLFKTIQDTLKLGASMLLANDATNIVHIHGKNGRRELGFLQAGEAGSGDWVVFVPGCFSHLVLRRIRQAAAEEGEVSWTLVGLVKVGTGKREPCLQSEWDKFVREKSVNRYTIE</sequence>
<dbReference type="EMBL" id="JAQQWK010000002">
    <property type="protein sequence ID" value="KAK8051294.1"/>
    <property type="molecule type" value="Genomic_DNA"/>
</dbReference>
<keyword evidence="3" id="KW-1185">Reference proteome</keyword>
<reference evidence="2 3" key="1">
    <citation type="submission" date="2023-01" db="EMBL/GenBank/DDBJ databases">
        <title>Analysis of 21 Apiospora genomes using comparative genomics revels a genus with tremendous synthesis potential of carbohydrate active enzymes and secondary metabolites.</title>
        <authorList>
            <person name="Sorensen T."/>
        </authorList>
    </citation>
    <scope>NUCLEOTIDE SEQUENCE [LARGE SCALE GENOMIC DNA]</scope>
    <source>
        <strain evidence="2 3">CBS 33761</strain>
    </source>
</reference>
<name>A0ABR1TXC3_9PEZI</name>
<proteinExistence type="predicted"/>